<keyword evidence="1" id="KW-0732">Signal</keyword>
<dbReference type="OrthoDB" id="1148284at2"/>
<evidence type="ECO:0000313" key="3">
    <source>
        <dbReference type="Proteomes" id="UP000184287"/>
    </source>
</evidence>
<protein>
    <recommendedName>
        <fullName evidence="4">DKNYY family protein</fullName>
    </recommendedName>
</protein>
<proteinExistence type="predicted"/>
<gene>
    <name evidence="2" type="ORF">SAMN04488522_1011160</name>
</gene>
<evidence type="ECO:0008006" key="4">
    <source>
        <dbReference type="Google" id="ProtNLM"/>
    </source>
</evidence>
<organism evidence="2 3">
    <name type="scientific">Pedobacter caeni</name>
    <dbReference type="NCBI Taxonomy" id="288992"/>
    <lineage>
        <taxon>Bacteria</taxon>
        <taxon>Pseudomonadati</taxon>
        <taxon>Bacteroidota</taxon>
        <taxon>Sphingobacteriia</taxon>
        <taxon>Sphingobacteriales</taxon>
        <taxon>Sphingobacteriaceae</taxon>
        <taxon>Pedobacter</taxon>
    </lineage>
</organism>
<name>A0A1M4W752_9SPHI</name>
<evidence type="ECO:0000313" key="2">
    <source>
        <dbReference type="EMBL" id="SHE77046.1"/>
    </source>
</evidence>
<evidence type="ECO:0000256" key="1">
    <source>
        <dbReference type="SAM" id="SignalP"/>
    </source>
</evidence>
<sequence>MKLTILSVLCILTSFSRAVASECYHYHTSSKYSAMIAKGKPVLQVRVIDPNGSSIAEERIFSIQLSCKSISIVSTYGEDILLLADDTYYLMSNRPAYDQKEITPLKISEKRNIEQVLQTNILRIKGQWFYFQRNPSSGKLNKTLISTFPGRPVILAHFGNRKFLLKDQKQVWTFELGDKKAVRFPGLNAASVQCFKAGNNDEKYFLTDGNRFYIMDVGVLDKTDITQSLLSLGAKKPFKIKELAINWLNAFADLGDGHIWCYIEAGLGLEDGTNAYLYPLKAKWSGPQHQLISKNGKVYYNGWEAINDFPALNLSQVKQAQSLEITASGLYFDGLQYYNCDYNTQKLSPVNWLNNKARFISGITSYQHGTEAFFDDGQKILTAGPEGTARRIIPHKSPIKNLKLAYAVDDKLLIENKIIPNMAKPESMAYIGSTVDVIQGCDGGRGQVPVVIKYNYFFRDSNAVYVYQSGAKALRKLERLSPDQLKPNDYVQMRSALK</sequence>
<dbReference type="Proteomes" id="UP000184287">
    <property type="component" value="Unassembled WGS sequence"/>
</dbReference>
<accession>A0A1M4W752</accession>
<dbReference type="AlphaFoldDB" id="A0A1M4W752"/>
<feature type="chain" id="PRO_5012024944" description="DKNYY family protein" evidence="1">
    <location>
        <begin position="21"/>
        <end position="498"/>
    </location>
</feature>
<feature type="signal peptide" evidence="1">
    <location>
        <begin position="1"/>
        <end position="20"/>
    </location>
</feature>
<reference evidence="3" key="1">
    <citation type="submission" date="2016-11" db="EMBL/GenBank/DDBJ databases">
        <authorList>
            <person name="Varghese N."/>
            <person name="Submissions S."/>
        </authorList>
    </citation>
    <scope>NUCLEOTIDE SEQUENCE [LARGE SCALE GENOMIC DNA]</scope>
    <source>
        <strain evidence="3">DSM 16990</strain>
    </source>
</reference>
<keyword evidence="3" id="KW-1185">Reference proteome</keyword>
<dbReference type="EMBL" id="FQUQ01000001">
    <property type="protein sequence ID" value="SHE77046.1"/>
    <property type="molecule type" value="Genomic_DNA"/>
</dbReference>
<dbReference type="RefSeq" id="WP_073228522.1">
    <property type="nucleotide sequence ID" value="NZ_FQUQ01000001.1"/>
</dbReference>